<dbReference type="Pfam" id="PF06537">
    <property type="entry name" value="DHOR"/>
    <property type="match status" value="2"/>
</dbReference>
<name>A0ABX7PB31_9BACT</name>
<reference evidence="7 8" key="1">
    <citation type="submission" date="2021-02" db="EMBL/GenBank/DDBJ databases">
        <title>De Novo genome assembly of isolated myxobacteria.</title>
        <authorList>
            <person name="Stevens D.C."/>
        </authorList>
    </citation>
    <scope>NUCLEOTIDE SEQUENCE [LARGE SCALE GENOMIC DNA]</scope>
    <source>
        <strain evidence="8">SCPEA02</strain>
    </source>
</reference>
<evidence type="ECO:0000259" key="6">
    <source>
        <dbReference type="PROSITE" id="PS51007"/>
    </source>
</evidence>
<keyword evidence="8" id="KW-1185">Reference proteome</keyword>
<proteinExistence type="predicted"/>
<evidence type="ECO:0000313" key="7">
    <source>
        <dbReference type="EMBL" id="QSQ27674.1"/>
    </source>
</evidence>
<dbReference type="Proteomes" id="UP000662747">
    <property type="component" value="Chromosome"/>
</dbReference>
<feature type="chain" id="PRO_5045265795" description="Cytochrome c domain-containing protein" evidence="5">
    <location>
        <begin position="23"/>
        <end position="786"/>
    </location>
</feature>
<keyword evidence="1 4" id="KW-0349">Heme</keyword>
<keyword evidence="2 4" id="KW-0479">Metal-binding</keyword>
<dbReference type="PANTHER" id="PTHR30600:SF4">
    <property type="entry name" value="CYTOCHROME C DOMAIN-CONTAINING PROTEIN"/>
    <property type="match status" value="1"/>
</dbReference>
<dbReference type="PROSITE" id="PS51007">
    <property type="entry name" value="CYTC"/>
    <property type="match status" value="1"/>
</dbReference>
<evidence type="ECO:0000256" key="4">
    <source>
        <dbReference type="PROSITE-ProRule" id="PRU00433"/>
    </source>
</evidence>
<dbReference type="InterPro" id="IPR036909">
    <property type="entry name" value="Cyt_c-like_dom_sf"/>
</dbReference>
<keyword evidence="5" id="KW-0732">Signal</keyword>
<evidence type="ECO:0000256" key="3">
    <source>
        <dbReference type="ARBA" id="ARBA00023004"/>
    </source>
</evidence>
<sequence>MQGVRLRPALFAAVSWVCLAVAACSPGTARIGDGPAPDNGPVVNGPDGYAELTWPEQQPTTHYTLPSGTLVTKVGGRTRDRHAREMPPKGDPMGGDNYMTFAAHYFERRTHDITIYDNPNPKKPGTRVLTLVVRPQWWLYGTNFRGGYIGRRGEEPYLPMSVALYGDNGGMKQLPPGTLLRDQELKTPIENYDALPDNNSPSTYRALDVPLADGEFVLVKQITRSPALNRELREGDLYEFELGIFLDGTKGDELGRFNYYSDALVYRVGSPGIVPWYRGPCCDAPAIPWDSTAIPDSALAGGKMMTLQENTSGFTHINFMQASLNIAGRNIQAFTEGRRLIHTSFVTGGHHEPGNPPVTTAINKAGPRFQQASCIDCHVNNGKSSPALNTPLSTMVVLTADVDATGKLVPDSRFGGHLWQGVVNDGKTQHDGRNAVLKIASYRESPGQYPDGTRYTLQEPIYSLTDRMGNPLEMPARMSVHTAPHMVGMGLLEAVPEKQLKALADASQHDPDGAVGRLQLIPDPRSPSVNRVGRFGWRGTASTVEEQVSGALNNDMGVTTSMFPTHNCGLAKDDVDCRNANSATPELSDESVRLIVDYTSLLAVPPQRHFPGEQPLRNYAVDFGALVQDPDPSKLAAEVAKMREDEAAERQLQERVAAGAALFAQARCNACHVATLTTGTGHRYAELREQTFHPYTDLLLHDMGPELGDNFPQGVATGQEWRTAPLWSLGLLEHTNPGTRFLHDGRARTIEEAILWHGGQGRASRDRFKAMSKEERGKLLDFVSSL</sequence>
<dbReference type="EMBL" id="CP071090">
    <property type="protein sequence ID" value="QSQ27674.1"/>
    <property type="molecule type" value="Genomic_DNA"/>
</dbReference>
<dbReference type="InterPro" id="IPR010538">
    <property type="entry name" value="DHOR"/>
</dbReference>
<dbReference type="RefSeq" id="WP_206729193.1">
    <property type="nucleotide sequence ID" value="NZ_CP071090.1"/>
</dbReference>
<feature type="signal peptide" evidence="5">
    <location>
        <begin position="1"/>
        <end position="22"/>
    </location>
</feature>
<evidence type="ECO:0000256" key="2">
    <source>
        <dbReference type="ARBA" id="ARBA00022723"/>
    </source>
</evidence>
<accession>A0ABX7PB31</accession>
<evidence type="ECO:0000256" key="5">
    <source>
        <dbReference type="SAM" id="SignalP"/>
    </source>
</evidence>
<dbReference type="PROSITE" id="PS51257">
    <property type="entry name" value="PROKAR_LIPOPROTEIN"/>
    <property type="match status" value="1"/>
</dbReference>
<organism evidence="7 8">
    <name type="scientific">Pyxidicoccus parkwayensis</name>
    <dbReference type="NCBI Taxonomy" id="2813578"/>
    <lineage>
        <taxon>Bacteria</taxon>
        <taxon>Pseudomonadati</taxon>
        <taxon>Myxococcota</taxon>
        <taxon>Myxococcia</taxon>
        <taxon>Myxococcales</taxon>
        <taxon>Cystobacterineae</taxon>
        <taxon>Myxococcaceae</taxon>
        <taxon>Pyxidicoccus</taxon>
    </lineage>
</organism>
<evidence type="ECO:0000256" key="1">
    <source>
        <dbReference type="ARBA" id="ARBA00022617"/>
    </source>
</evidence>
<dbReference type="InterPro" id="IPR051395">
    <property type="entry name" value="Cytochrome_c_Peroxidase/MauG"/>
</dbReference>
<protein>
    <recommendedName>
        <fullName evidence="6">Cytochrome c domain-containing protein</fullName>
    </recommendedName>
</protein>
<feature type="domain" description="Cytochrome c" evidence="6">
    <location>
        <begin position="654"/>
        <end position="786"/>
    </location>
</feature>
<dbReference type="PANTHER" id="PTHR30600">
    <property type="entry name" value="CYTOCHROME C PEROXIDASE-RELATED"/>
    <property type="match status" value="1"/>
</dbReference>
<dbReference type="Gene3D" id="1.10.760.10">
    <property type="entry name" value="Cytochrome c-like domain"/>
    <property type="match status" value="1"/>
</dbReference>
<evidence type="ECO:0000313" key="8">
    <source>
        <dbReference type="Proteomes" id="UP000662747"/>
    </source>
</evidence>
<gene>
    <name evidence="7" type="ORF">JY651_23405</name>
</gene>
<keyword evidence="3 4" id="KW-0408">Iron</keyword>
<dbReference type="InterPro" id="IPR009056">
    <property type="entry name" value="Cyt_c-like_dom"/>
</dbReference>
<dbReference type="SUPFAM" id="SSF46626">
    <property type="entry name" value="Cytochrome c"/>
    <property type="match status" value="1"/>
</dbReference>